<reference evidence="2 3" key="1">
    <citation type="journal article" date="2016" name="Int. J. Syst. Evol. Microbiol.">
        <title>Pseudaminobacter manganicus sp. nov., isolated from sludge of a manganese mine.</title>
        <authorList>
            <person name="Li J."/>
            <person name="Huang J."/>
            <person name="Liao S."/>
            <person name="Wang G."/>
        </authorList>
    </citation>
    <scope>NUCLEOTIDE SEQUENCE [LARGE SCALE GENOMIC DNA]</scope>
    <source>
        <strain evidence="2 3">JH-7</strain>
    </source>
</reference>
<dbReference type="OrthoDB" id="9944535at2"/>
<feature type="signal peptide" evidence="1">
    <location>
        <begin position="1"/>
        <end position="20"/>
    </location>
</feature>
<sequence>MKKIALAAAALLTVTGAAFAENPYVGGSDINTIANQQAVDATTTSSVHNSTYELLNAGHNQNASDEAVRLRQRDFGNH</sequence>
<evidence type="ECO:0008006" key="4">
    <source>
        <dbReference type="Google" id="ProtNLM"/>
    </source>
</evidence>
<keyword evidence="3" id="KW-1185">Reference proteome</keyword>
<gene>
    <name evidence="2" type="ORF">BFN67_17505</name>
</gene>
<accession>A0A1V8RR26</accession>
<dbReference type="Proteomes" id="UP000191905">
    <property type="component" value="Unassembled WGS sequence"/>
</dbReference>
<proteinExistence type="predicted"/>
<comment type="caution">
    <text evidence="2">The sequence shown here is derived from an EMBL/GenBank/DDBJ whole genome shotgun (WGS) entry which is preliminary data.</text>
</comment>
<protein>
    <recommendedName>
        <fullName evidence="4">DUF680 domain-containing protein</fullName>
    </recommendedName>
</protein>
<dbReference type="AlphaFoldDB" id="A0A1V8RR26"/>
<evidence type="ECO:0000256" key="1">
    <source>
        <dbReference type="SAM" id="SignalP"/>
    </source>
</evidence>
<keyword evidence="1" id="KW-0732">Signal</keyword>
<feature type="chain" id="PRO_5013139393" description="DUF680 domain-containing protein" evidence="1">
    <location>
        <begin position="21"/>
        <end position="78"/>
    </location>
</feature>
<organism evidence="2 3">
    <name type="scientific">Manganibacter manganicus</name>
    <dbReference type="NCBI Taxonomy" id="1873176"/>
    <lineage>
        <taxon>Bacteria</taxon>
        <taxon>Pseudomonadati</taxon>
        <taxon>Pseudomonadota</taxon>
        <taxon>Alphaproteobacteria</taxon>
        <taxon>Hyphomicrobiales</taxon>
        <taxon>Phyllobacteriaceae</taxon>
        <taxon>Manganibacter</taxon>
    </lineage>
</organism>
<dbReference type="RefSeq" id="WP_080919679.1">
    <property type="nucleotide sequence ID" value="NZ_MDET01000014.1"/>
</dbReference>
<dbReference type="EMBL" id="MDET01000014">
    <property type="protein sequence ID" value="OQM75574.1"/>
    <property type="molecule type" value="Genomic_DNA"/>
</dbReference>
<name>A0A1V8RR26_9HYPH</name>
<evidence type="ECO:0000313" key="2">
    <source>
        <dbReference type="EMBL" id="OQM75574.1"/>
    </source>
</evidence>
<evidence type="ECO:0000313" key="3">
    <source>
        <dbReference type="Proteomes" id="UP000191905"/>
    </source>
</evidence>